<dbReference type="Pfam" id="PF00892">
    <property type="entry name" value="EamA"/>
    <property type="match status" value="2"/>
</dbReference>
<feature type="transmembrane region" description="Helical" evidence="7">
    <location>
        <begin position="166"/>
        <end position="186"/>
    </location>
</feature>
<organism evidence="9 10">
    <name type="scientific">Segniliparus rugosus (strain ATCC BAA-974 / DSM 45345 / CCUG 50838 / CIP 108380 / JCM 13579 / CDC 945)</name>
    <dbReference type="NCBI Taxonomy" id="679197"/>
    <lineage>
        <taxon>Bacteria</taxon>
        <taxon>Bacillati</taxon>
        <taxon>Actinomycetota</taxon>
        <taxon>Actinomycetes</taxon>
        <taxon>Mycobacteriales</taxon>
        <taxon>Segniliparaceae</taxon>
        <taxon>Segniliparus</taxon>
    </lineage>
</organism>
<sequence length="311" mass="33162">MTTRTDDEAATAPSETTRPGSRRQRFALPPILVAALGPIQWGVNPLVVTELTVPGRFILTALCSTLPVGLVMTAATRSLPSGAWWWRYLILSWCNFAISTPLFYYGMQHMPGGIATLLIATQPLFAMLLSLPILGVRPTRAQLCAVAAGIAGVGLVVFKGHARIDLLASALLLFSAMTAALGLVLTKRWSPPVSAIRHNGWQLLLAGLTLLPMTFFLEGFPAHITWRNVLGFAIIGFVSKLLGFAAMFRSVPTIGATSAAILTLLTPTTAFVLGFLFKDETLGAQQWLGVALVVGAVVLAGTGASSRRARR</sequence>
<evidence type="ECO:0000313" key="10">
    <source>
        <dbReference type="Proteomes" id="UP000004816"/>
    </source>
</evidence>
<name>E5XMX1_SEGRC</name>
<keyword evidence="5 7" id="KW-0472">Membrane</keyword>
<dbReference type="PANTHER" id="PTHR32322:SF2">
    <property type="entry name" value="EAMA DOMAIN-CONTAINING PROTEIN"/>
    <property type="match status" value="1"/>
</dbReference>
<dbReference type="STRING" id="679197.HMPREF9336_00841"/>
<evidence type="ECO:0000256" key="7">
    <source>
        <dbReference type="SAM" id="Phobius"/>
    </source>
</evidence>
<keyword evidence="10" id="KW-1185">Reference proteome</keyword>
<dbReference type="SUPFAM" id="SSF103481">
    <property type="entry name" value="Multidrug resistance efflux transporter EmrE"/>
    <property type="match status" value="2"/>
</dbReference>
<accession>E5XMX1</accession>
<gene>
    <name evidence="9" type="ORF">HMPREF9336_00841</name>
</gene>
<evidence type="ECO:0000256" key="5">
    <source>
        <dbReference type="ARBA" id="ARBA00023136"/>
    </source>
</evidence>
<comment type="similarity">
    <text evidence="2">Belongs to the EamA transporter family.</text>
</comment>
<dbReference type="InterPro" id="IPR037185">
    <property type="entry name" value="EmrE-like"/>
</dbReference>
<dbReference type="GO" id="GO:0016020">
    <property type="term" value="C:membrane"/>
    <property type="evidence" value="ECO:0007669"/>
    <property type="project" value="UniProtKB-SubCell"/>
</dbReference>
<dbReference type="RefSeq" id="WP_007468139.1">
    <property type="nucleotide sequence ID" value="NZ_KI391954.1"/>
</dbReference>
<dbReference type="HOGENOM" id="CLU_033863_2_2_11"/>
<feature type="transmembrane region" description="Helical" evidence="7">
    <location>
        <begin position="198"/>
        <end position="217"/>
    </location>
</feature>
<protein>
    <recommendedName>
        <fullName evidence="8">EamA domain-containing protein</fullName>
    </recommendedName>
</protein>
<evidence type="ECO:0000256" key="4">
    <source>
        <dbReference type="ARBA" id="ARBA00022989"/>
    </source>
</evidence>
<feature type="transmembrane region" description="Helical" evidence="7">
    <location>
        <begin position="26"/>
        <end position="43"/>
    </location>
</feature>
<feature type="transmembrane region" description="Helical" evidence="7">
    <location>
        <begin position="284"/>
        <end position="304"/>
    </location>
</feature>
<feature type="transmembrane region" description="Helical" evidence="7">
    <location>
        <begin position="141"/>
        <end position="160"/>
    </location>
</feature>
<comment type="subcellular location">
    <subcellularLocation>
        <location evidence="1">Membrane</location>
        <topology evidence="1">Multi-pass membrane protein</topology>
    </subcellularLocation>
</comment>
<dbReference type="InterPro" id="IPR000620">
    <property type="entry name" value="EamA_dom"/>
</dbReference>
<comment type="caution">
    <text evidence="9">The sequence shown here is derived from an EMBL/GenBank/DDBJ whole genome shotgun (WGS) entry which is preliminary data.</text>
</comment>
<feature type="transmembrane region" description="Helical" evidence="7">
    <location>
        <begin position="88"/>
        <end position="107"/>
    </location>
</feature>
<evidence type="ECO:0000256" key="2">
    <source>
        <dbReference type="ARBA" id="ARBA00007362"/>
    </source>
</evidence>
<dbReference type="PANTHER" id="PTHR32322">
    <property type="entry name" value="INNER MEMBRANE TRANSPORTER"/>
    <property type="match status" value="1"/>
</dbReference>
<evidence type="ECO:0000256" key="1">
    <source>
        <dbReference type="ARBA" id="ARBA00004141"/>
    </source>
</evidence>
<proteinExistence type="inferred from homology"/>
<dbReference type="AlphaFoldDB" id="E5XMX1"/>
<feature type="domain" description="EamA" evidence="8">
    <location>
        <begin position="170"/>
        <end position="300"/>
    </location>
</feature>
<dbReference type="eggNOG" id="COG0697">
    <property type="taxonomic scope" value="Bacteria"/>
</dbReference>
<dbReference type="Proteomes" id="UP000004816">
    <property type="component" value="Unassembled WGS sequence"/>
</dbReference>
<evidence type="ECO:0000259" key="8">
    <source>
        <dbReference type="Pfam" id="PF00892"/>
    </source>
</evidence>
<evidence type="ECO:0000256" key="6">
    <source>
        <dbReference type="SAM" id="MobiDB-lite"/>
    </source>
</evidence>
<evidence type="ECO:0000313" key="9">
    <source>
        <dbReference type="EMBL" id="EFV14297.1"/>
    </source>
</evidence>
<dbReference type="OrthoDB" id="5430053at2"/>
<keyword evidence="4 7" id="KW-1133">Transmembrane helix</keyword>
<feature type="region of interest" description="Disordered" evidence="6">
    <location>
        <begin position="1"/>
        <end position="21"/>
    </location>
</feature>
<reference evidence="9 10" key="1">
    <citation type="journal article" date="2011" name="Stand. Genomic Sci.">
        <title>High quality draft genome sequence of Segniliparus rugosus CDC 945(T)= (ATCC BAA-974(T)).</title>
        <authorList>
            <person name="Earl A.M."/>
            <person name="Desjardins C.A."/>
            <person name="Fitzgerald M.G."/>
            <person name="Arachchi H.M."/>
            <person name="Zeng Q."/>
            <person name="Mehta T."/>
            <person name="Griggs A."/>
            <person name="Birren B.W."/>
            <person name="Toney N.C."/>
            <person name="Carr J."/>
            <person name="Posey J."/>
            <person name="Butler W.R."/>
        </authorList>
    </citation>
    <scope>NUCLEOTIDE SEQUENCE [LARGE SCALE GENOMIC DNA]</scope>
    <source>
        <strain evidence="10">ATCC BAA-974 / DSM 45345 / CCUG 50838 / CIP 108380 / JCM 13579 / CDC 945</strain>
    </source>
</reference>
<feature type="transmembrane region" description="Helical" evidence="7">
    <location>
        <begin position="229"/>
        <end position="248"/>
    </location>
</feature>
<evidence type="ECO:0000256" key="3">
    <source>
        <dbReference type="ARBA" id="ARBA00022692"/>
    </source>
</evidence>
<dbReference type="InterPro" id="IPR050638">
    <property type="entry name" value="AA-Vitamin_Transporters"/>
</dbReference>
<dbReference type="EMBL" id="ACZI02000003">
    <property type="protein sequence ID" value="EFV14297.1"/>
    <property type="molecule type" value="Genomic_DNA"/>
</dbReference>
<keyword evidence="3 7" id="KW-0812">Transmembrane</keyword>
<feature type="transmembrane region" description="Helical" evidence="7">
    <location>
        <begin position="55"/>
        <end position="76"/>
    </location>
</feature>
<feature type="domain" description="EamA" evidence="8">
    <location>
        <begin position="31"/>
        <end position="157"/>
    </location>
</feature>
<feature type="transmembrane region" description="Helical" evidence="7">
    <location>
        <begin position="113"/>
        <end position="134"/>
    </location>
</feature>
<feature type="transmembrane region" description="Helical" evidence="7">
    <location>
        <begin position="260"/>
        <end position="278"/>
    </location>
</feature>